<dbReference type="PANTHER" id="PTHR23077">
    <property type="entry name" value="AAA-FAMILY ATPASE"/>
    <property type="match status" value="1"/>
</dbReference>
<dbReference type="Gene3D" id="1.10.8.60">
    <property type="match status" value="2"/>
</dbReference>
<dbReference type="AlphaFoldDB" id="A0A9P4QUS3"/>
<dbReference type="SMART" id="SM00382">
    <property type="entry name" value="AAA"/>
    <property type="match status" value="2"/>
</dbReference>
<organism evidence="4 5">
    <name type="scientific">Polyplosphaeria fusca</name>
    <dbReference type="NCBI Taxonomy" id="682080"/>
    <lineage>
        <taxon>Eukaryota</taxon>
        <taxon>Fungi</taxon>
        <taxon>Dikarya</taxon>
        <taxon>Ascomycota</taxon>
        <taxon>Pezizomycotina</taxon>
        <taxon>Dothideomycetes</taxon>
        <taxon>Pleosporomycetidae</taxon>
        <taxon>Pleosporales</taxon>
        <taxon>Tetraplosphaeriaceae</taxon>
        <taxon>Polyplosphaeria</taxon>
    </lineage>
</organism>
<evidence type="ECO:0000313" key="4">
    <source>
        <dbReference type="EMBL" id="KAF2733074.1"/>
    </source>
</evidence>
<evidence type="ECO:0000256" key="1">
    <source>
        <dbReference type="ARBA" id="ARBA00022741"/>
    </source>
</evidence>
<dbReference type="GO" id="GO:0016887">
    <property type="term" value="F:ATP hydrolysis activity"/>
    <property type="evidence" value="ECO:0007669"/>
    <property type="project" value="InterPro"/>
</dbReference>
<dbReference type="InterPro" id="IPR050168">
    <property type="entry name" value="AAA_ATPase_domain"/>
</dbReference>
<comment type="caution">
    <text evidence="4">The sequence shown here is derived from an EMBL/GenBank/DDBJ whole genome shotgun (WGS) entry which is preliminary data.</text>
</comment>
<keyword evidence="2" id="KW-0067">ATP-binding</keyword>
<dbReference type="FunFam" id="3.40.50.300:FF:002219">
    <property type="entry name" value="Transitional endoplasmic reticulum ATPase"/>
    <property type="match status" value="1"/>
</dbReference>
<dbReference type="Pfam" id="PF00004">
    <property type="entry name" value="AAA"/>
    <property type="match status" value="2"/>
</dbReference>
<dbReference type="FunFam" id="1.10.8.60:FF:000178">
    <property type="entry name" value="CDC48/VCP homolog, AAA superfamily"/>
    <property type="match status" value="1"/>
</dbReference>
<evidence type="ECO:0000256" key="2">
    <source>
        <dbReference type="ARBA" id="ARBA00022840"/>
    </source>
</evidence>
<dbReference type="InterPro" id="IPR003959">
    <property type="entry name" value="ATPase_AAA_core"/>
</dbReference>
<name>A0A9P4QUS3_9PLEO</name>
<dbReference type="PANTHER" id="PTHR23077:SF27">
    <property type="entry name" value="ATPASE FAMILY GENE 2 PROTEIN HOMOLOG A"/>
    <property type="match status" value="1"/>
</dbReference>
<dbReference type="GO" id="GO:0005524">
    <property type="term" value="F:ATP binding"/>
    <property type="evidence" value="ECO:0007669"/>
    <property type="project" value="UniProtKB-KW"/>
</dbReference>
<dbReference type="Gene3D" id="3.40.50.300">
    <property type="entry name" value="P-loop containing nucleotide triphosphate hydrolases"/>
    <property type="match status" value="2"/>
</dbReference>
<proteinExistence type="predicted"/>
<dbReference type="InterPro" id="IPR003593">
    <property type="entry name" value="AAA+_ATPase"/>
</dbReference>
<sequence>MASHTLFKLRPTERKNPTGLETAFRVEISTKEFKALGLVAGDLIQLSSTSDDSKKGHGIAWLASQTNPGSKAIAKVTDLFRERFGFSLNDSFTIEATPDHWRIVDHVEITPTSSIGNLTNDQLMGWAHRDLMGLDIIVPDFSFEVQPKGLHKIHKIQMKVVNTEPLAENAAFKVDLTSRVTVAGACAEQSVEPPSNEPFKIDGKGIGGMSDHIATINKKLAFMKWAKVNLSNFDLIGPTSFLIHGPERIGKSLLLDRISQCPWRKVFRLDQQWLSSHQKAPVGALCDMFEEARNFQPSVVLMDRLDAVLKKSPALTDHLETKLKRLRGLEVAVVATARSIYDVDESLRTPDALKVELELGPPNVAQREDILRQILEDKASADVAFSSLADRTHGYVGGDMRNLCMLASEHRAEMLKAEKVEPSKEEAASRKLVTQDDINSVIDQVRPSVLKEAILEVPKIKWTDVAGLDHVREQIDSIMIRPFKHPELTTIFGAQTRKGVLLYGPPGCAKTLIAQAVATESHQNFLAVKGSELIKMYVGESERAIRDVFRRARSAKPCIIFFDEVDAIGKSREKSQDSGLNVVTTLLNEMDGIEALKDVFIIGATNRPDILDSALTRPGRFDALIHIGLPNHEAREQIFQIHTRKSPLATDVDLKALATQTEGSSGADIKGLCAVAVELAISDYTSTQCEPAVVQPEVGMSHFEQACRQHVPHTRKDDAARYESWRPGKALAAV</sequence>
<dbReference type="Pfam" id="PF17862">
    <property type="entry name" value="AAA_lid_3"/>
    <property type="match status" value="1"/>
</dbReference>
<protein>
    <submittedName>
        <fullName evidence="4">AAA-domain-containing protein</fullName>
    </submittedName>
</protein>
<keyword evidence="5" id="KW-1185">Reference proteome</keyword>
<feature type="domain" description="AAA+ ATPase" evidence="3">
    <location>
        <begin position="496"/>
        <end position="631"/>
    </location>
</feature>
<dbReference type="GO" id="GO:0005737">
    <property type="term" value="C:cytoplasm"/>
    <property type="evidence" value="ECO:0007669"/>
    <property type="project" value="TreeGrafter"/>
</dbReference>
<dbReference type="OrthoDB" id="27435at2759"/>
<dbReference type="InterPro" id="IPR041569">
    <property type="entry name" value="AAA_lid_3"/>
</dbReference>
<feature type="domain" description="AAA+ ATPase" evidence="3">
    <location>
        <begin position="237"/>
        <end position="363"/>
    </location>
</feature>
<keyword evidence="1" id="KW-0547">Nucleotide-binding</keyword>
<dbReference type="InterPro" id="IPR003960">
    <property type="entry name" value="ATPase_AAA_CS"/>
</dbReference>
<evidence type="ECO:0000259" key="3">
    <source>
        <dbReference type="SMART" id="SM00382"/>
    </source>
</evidence>
<evidence type="ECO:0000313" key="5">
    <source>
        <dbReference type="Proteomes" id="UP000799444"/>
    </source>
</evidence>
<dbReference type="SUPFAM" id="SSF52540">
    <property type="entry name" value="P-loop containing nucleoside triphosphate hydrolases"/>
    <property type="match status" value="2"/>
</dbReference>
<gene>
    <name evidence="4" type="ORF">EJ04DRAFT_297014</name>
</gene>
<dbReference type="InterPro" id="IPR027417">
    <property type="entry name" value="P-loop_NTPase"/>
</dbReference>
<dbReference type="Proteomes" id="UP000799444">
    <property type="component" value="Unassembled WGS sequence"/>
</dbReference>
<dbReference type="PROSITE" id="PS00674">
    <property type="entry name" value="AAA"/>
    <property type="match status" value="1"/>
</dbReference>
<reference evidence="4" key="1">
    <citation type="journal article" date="2020" name="Stud. Mycol.">
        <title>101 Dothideomycetes genomes: a test case for predicting lifestyles and emergence of pathogens.</title>
        <authorList>
            <person name="Haridas S."/>
            <person name="Albert R."/>
            <person name="Binder M."/>
            <person name="Bloem J."/>
            <person name="Labutti K."/>
            <person name="Salamov A."/>
            <person name="Andreopoulos B."/>
            <person name="Baker S."/>
            <person name="Barry K."/>
            <person name="Bills G."/>
            <person name="Bluhm B."/>
            <person name="Cannon C."/>
            <person name="Castanera R."/>
            <person name="Culley D."/>
            <person name="Daum C."/>
            <person name="Ezra D."/>
            <person name="Gonzalez J."/>
            <person name="Henrissat B."/>
            <person name="Kuo A."/>
            <person name="Liang C."/>
            <person name="Lipzen A."/>
            <person name="Lutzoni F."/>
            <person name="Magnuson J."/>
            <person name="Mondo S."/>
            <person name="Nolan M."/>
            <person name="Ohm R."/>
            <person name="Pangilinan J."/>
            <person name="Park H.-J."/>
            <person name="Ramirez L."/>
            <person name="Alfaro M."/>
            <person name="Sun H."/>
            <person name="Tritt A."/>
            <person name="Yoshinaga Y."/>
            <person name="Zwiers L.-H."/>
            <person name="Turgeon B."/>
            <person name="Goodwin S."/>
            <person name="Spatafora J."/>
            <person name="Crous P."/>
            <person name="Grigoriev I."/>
        </authorList>
    </citation>
    <scope>NUCLEOTIDE SEQUENCE</scope>
    <source>
        <strain evidence="4">CBS 125425</strain>
    </source>
</reference>
<dbReference type="EMBL" id="ML996167">
    <property type="protein sequence ID" value="KAF2733074.1"/>
    <property type="molecule type" value="Genomic_DNA"/>
</dbReference>
<accession>A0A9P4QUS3</accession>